<dbReference type="Proteomes" id="UP000694728">
    <property type="component" value="Unplaced"/>
</dbReference>
<dbReference type="Gene3D" id="1.20.5.390">
    <property type="entry name" value="L1 transposable element, trimerization domain"/>
    <property type="match status" value="1"/>
</dbReference>
<dbReference type="Ensembl" id="ENSSSCT00025058193.1">
    <property type="protein sequence ID" value="ENSSSCP00025024618.1"/>
    <property type="gene ID" value="ENSSSCG00025042978.1"/>
</dbReference>
<evidence type="ECO:0000256" key="1">
    <source>
        <dbReference type="ARBA" id="ARBA00061640"/>
    </source>
</evidence>
<dbReference type="Ensembl" id="ENSSSCT00045016682.1">
    <property type="protein sequence ID" value="ENSSSCP00045011507.1"/>
    <property type="gene ID" value="ENSSSCG00045009870.1"/>
</dbReference>
<dbReference type="FunFam" id="3.30.70.1820:FF:000002">
    <property type="entry name" value="LINE-1 retrotransposable element ORF1 protein"/>
    <property type="match status" value="1"/>
</dbReference>
<dbReference type="Proteomes" id="UP000694720">
    <property type="component" value="Unplaced"/>
</dbReference>
<reference evidence="3" key="1">
    <citation type="submission" date="2025-05" db="UniProtKB">
        <authorList>
            <consortium name="Ensembl"/>
        </authorList>
    </citation>
    <scope>IDENTIFICATION</scope>
</reference>
<feature type="domain" description="L1 transposable element RRM" evidence="2">
    <location>
        <begin position="37"/>
        <end position="130"/>
    </location>
</feature>
<dbReference type="InterPro" id="IPR004244">
    <property type="entry name" value="Transposase_22"/>
</dbReference>
<dbReference type="Proteomes" id="UP000694723">
    <property type="component" value="Unplaced"/>
</dbReference>
<dbReference type="AlphaFoldDB" id="A0A8D0S1M5"/>
<dbReference type="Proteomes" id="UP000694724">
    <property type="component" value="Unplaced"/>
</dbReference>
<dbReference type="PANTHER" id="PTHR11505">
    <property type="entry name" value="L1 TRANSPOSABLE ELEMENT-RELATED"/>
    <property type="match status" value="1"/>
</dbReference>
<dbReference type="Ensembl" id="ENSSSCT00035089888.1">
    <property type="protein sequence ID" value="ENSSSCP00035037626.1"/>
    <property type="gene ID" value="ENSSSCG00035066700.1"/>
</dbReference>
<protein>
    <recommendedName>
        <fullName evidence="2">L1 transposable element RRM domain-containing protein</fullName>
    </recommendedName>
</protein>
<name>A0A8D0S1M5_PIG</name>
<organism evidence="3 4">
    <name type="scientific">Sus scrofa</name>
    <name type="common">Pig</name>
    <dbReference type="NCBI Taxonomy" id="9823"/>
    <lineage>
        <taxon>Eukaryota</taxon>
        <taxon>Metazoa</taxon>
        <taxon>Chordata</taxon>
        <taxon>Craniata</taxon>
        <taxon>Vertebrata</taxon>
        <taxon>Euteleostomi</taxon>
        <taxon>Mammalia</taxon>
        <taxon>Eutheria</taxon>
        <taxon>Laurasiatheria</taxon>
        <taxon>Artiodactyla</taxon>
        <taxon>Suina</taxon>
        <taxon>Suidae</taxon>
        <taxon>Sus</taxon>
    </lineage>
</organism>
<evidence type="ECO:0000259" key="2">
    <source>
        <dbReference type="Pfam" id="PF02994"/>
    </source>
</evidence>
<accession>A0A8D0S1M5</accession>
<sequence length="147" mass="17260">MEDRLVEITDVEQKTEKRLKRNEDSLREHWDKVKCTNTYIIGVPGEEREKESEKIFEEVIAQNFPNMGKEPPTQIQEAQLVPFKINPRRNTQRHILFKLTKIKDKEKILKANREKMQITYKGTPIRLSADFSAETLQPEGSGMIYLT</sequence>
<dbReference type="Proteomes" id="UP000694727">
    <property type="component" value="Unplaced"/>
</dbReference>
<comment type="similarity">
    <text evidence="1">Belongs to the transposase 22 family.</text>
</comment>
<proteinExistence type="inferred from homology"/>
<dbReference type="Gene3D" id="3.30.70.1820">
    <property type="entry name" value="L1 transposable element, RRM domain"/>
    <property type="match status" value="1"/>
</dbReference>
<dbReference type="Ensembl" id="ENSSSCT00055017663.1">
    <property type="protein sequence ID" value="ENSSSCP00055013960.1"/>
    <property type="gene ID" value="ENSSSCG00055009038.1"/>
</dbReference>
<dbReference type="Ensembl" id="ENSSSCT00060010094.1">
    <property type="protein sequence ID" value="ENSSSCP00060003694.1"/>
    <property type="gene ID" value="ENSSSCG00060007912.1"/>
</dbReference>
<evidence type="ECO:0000313" key="3">
    <source>
        <dbReference type="Ensembl" id="ENSSSCP00025024618.1"/>
    </source>
</evidence>
<dbReference type="InterPro" id="IPR043636">
    <property type="entry name" value="L1_RRM_dom"/>
</dbReference>
<dbReference type="Pfam" id="PF02994">
    <property type="entry name" value="Transposase_22"/>
    <property type="match status" value="1"/>
</dbReference>
<evidence type="ECO:0000313" key="4">
    <source>
        <dbReference type="Proteomes" id="UP000694727"/>
    </source>
</evidence>